<dbReference type="Proteomes" id="UP000481087">
    <property type="component" value="Unassembled WGS sequence"/>
</dbReference>
<keyword evidence="1 2" id="KW-0732">Signal</keyword>
<organism evidence="5 6">
    <name type="scientific">Paenibacillus silvestris</name>
    <dbReference type="NCBI Taxonomy" id="2606219"/>
    <lineage>
        <taxon>Bacteria</taxon>
        <taxon>Bacillati</taxon>
        <taxon>Bacillota</taxon>
        <taxon>Bacilli</taxon>
        <taxon>Bacillales</taxon>
        <taxon>Paenibacillaceae</taxon>
        <taxon>Paenibacillus</taxon>
    </lineage>
</organism>
<evidence type="ECO:0000259" key="3">
    <source>
        <dbReference type="PROSITE" id="PS50022"/>
    </source>
</evidence>
<dbReference type="InterPro" id="IPR029052">
    <property type="entry name" value="Metallo-depent_PP-like"/>
</dbReference>
<dbReference type="InterPro" id="IPR037524">
    <property type="entry name" value="PA14/GLEYA"/>
</dbReference>
<feature type="chain" id="PRO_5026804475" evidence="2">
    <location>
        <begin position="35"/>
        <end position="1156"/>
    </location>
</feature>
<proteinExistence type="predicted"/>
<dbReference type="Gene3D" id="2.60.40.380">
    <property type="entry name" value="Purple acid phosphatase-like, N-terminal"/>
    <property type="match status" value="1"/>
</dbReference>
<dbReference type="Gene3D" id="3.90.182.10">
    <property type="entry name" value="Toxin - Anthrax Protective Antigen,domain 1"/>
    <property type="match status" value="1"/>
</dbReference>
<dbReference type="PROSITE" id="PS50022">
    <property type="entry name" value="FA58C_3"/>
    <property type="match status" value="1"/>
</dbReference>
<dbReference type="InterPro" id="IPR008979">
    <property type="entry name" value="Galactose-bd-like_sf"/>
</dbReference>
<dbReference type="CDD" id="cd00063">
    <property type="entry name" value="FN3"/>
    <property type="match status" value="1"/>
</dbReference>
<dbReference type="EMBL" id="WTUZ01000036">
    <property type="protein sequence ID" value="MZQ85809.1"/>
    <property type="molecule type" value="Genomic_DNA"/>
</dbReference>
<dbReference type="InterPro" id="IPR036116">
    <property type="entry name" value="FN3_sf"/>
</dbReference>
<comment type="caution">
    <text evidence="5">The sequence shown here is derived from an EMBL/GenBank/DDBJ whole genome shotgun (WGS) entry which is preliminary data.</text>
</comment>
<dbReference type="SUPFAM" id="SSF49785">
    <property type="entry name" value="Galactose-binding domain-like"/>
    <property type="match status" value="1"/>
</dbReference>
<dbReference type="Pfam" id="PF00149">
    <property type="entry name" value="Metallophos"/>
    <property type="match status" value="1"/>
</dbReference>
<dbReference type="SUPFAM" id="SSF56300">
    <property type="entry name" value="Metallo-dependent phosphatases"/>
    <property type="match status" value="1"/>
</dbReference>
<dbReference type="Pfam" id="PF16656">
    <property type="entry name" value="Pur_ac_phosph_N"/>
    <property type="match status" value="1"/>
</dbReference>
<dbReference type="Gene3D" id="3.60.21.10">
    <property type="match status" value="1"/>
</dbReference>
<sequence length="1156" mass="127810">MKKSITLTSRVLAAVMLVTSLLTAGLAPAQPAYAQPDPSNVFAAAGVTATANGYVSNHAAPAHAIDGNPTSNWVYKGDTNQPNEQNPYWLKVDAGAEATVHQFVLAHAGYSGEPDSYNTRDYTIETSEDDVHWTTVVTVTDNTYGLTTHNLSSPVTARYFKLNITDPGSADPATGQYAANIYEFQAFGFVETKPLAPLVTPLASSSNQGLLGEYYLGKSDFSFGDYKATTVDPQINFTNLDPVLQSWTGTQDHANVRWTGQIMPPQTADYTFYMMGDNGFRLWVDDKIVIDHWVNDWDKEQTGNVISLEGGKKYNFKIEYFEDTGGSNLYLRWSTPNMAKIIVPSNVFYLPQNYTGPIAGNVLKDGSSAYLTMSSDMDNLPASLGTHLSVIADDLPIQVQSVELGSTPSMLKINLATKVKPNQVVKISYDGLANLQFADGTVVGSFMYIPVNDVVNYSPIAIAMSFNGSPKTNRSFAWYTSYEKPDNAPANIADSIVEVVPADKAFGTPDVKRFVGKPEETKILNLKITSSTNGTFISHKAIAVGLTPGTAYKYRVGSDGNWSDTGSFTTESLIENDYEFLYMTDSQGSNSHDYEVFADTFKQGLEHFPNSKFMVMTGDEVDAGSLESQWLDYFGKPQNMFLKIPIMAAVGNHEGPYNDNYYYHFNYPNDSIQNPLPPGSVYSYDYGDAHIMVLNTMDIGWDDRQKESFRQQVEWLKKEVAQTDRKWKVVAFHKAIYSLGNHALDSDILSMRQMLYPVFDELGIDVVLQGHDHTFMRSHQMYNNVPVTNVKKDSNGNPLNPDGTLYMINNSAGTKYYDLQNGVDRYYAAVYEQPYLPIFSGIRMTENSFTIDSYKSGQDQPFDTYTIVRNDAKPAPVAQLAANKTVDGKEILTWIAPQVANPEEDAVRGFRIYEVDGKLGMNWSTYVPAVKDQANYQYVVPGTQAGQSYKFAVKAVDKRDNSVASTVSTALVAPTAPVVDDGRNTFGWTNVPGYANTADYEYSVDGGATWLPVTANPQPIGDNNYPAGTVQVRVKADASSGRVAGLSLASNLPFTMNFIEDTYKITGTLKKGEQLQLNVTLEPLADYSSDAYIVFELLDGDKPILMNAIPVKQNKLTFNQYFNVQGPNYKVKAFIFNQYDSDLRAPLQLARPVLFE</sequence>
<dbReference type="InterPro" id="IPR011658">
    <property type="entry name" value="PA14_dom"/>
</dbReference>
<dbReference type="Gene3D" id="2.60.40.10">
    <property type="entry name" value="Immunoglobulins"/>
    <property type="match status" value="1"/>
</dbReference>
<feature type="signal peptide" evidence="2">
    <location>
        <begin position="1"/>
        <end position="34"/>
    </location>
</feature>
<dbReference type="InterPro" id="IPR015914">
    <property type="entry name" value="PAPs_N"/>
</dbReference>
<dbReference type="PROSITE" id="PS51820">
    <property type="entry name" value="PA14"/>
    <property type="match status" value="1"/>
</dbReference>
<evidence type="ECO:0000259" key="4">
    <source>
        <dbReference type="PROSITE" id="PS51820"/>
    </source>
</evidence>
<dbReference type="Gene3D" id="2.60.120.260">
    <property type="entry name" value="Galactose-binding domain-like"/>
    <property type="match status" value="1"/>
</dbReference>
<evidence type="ECO:0000313" key="5">
    <source>
        <dbReference type="EMBL" id="MZQ85809.1"/>
    </source>
</evidence>
<dbReference type="PANTHER" id="PTHR45867:SF3">
    <property type="entry name" value="ACID PHOSPHATASE TYPE 7"/>
    <property type="match status" value="1"/>
</dbReference>
<evidence type="ECO:0000256" key="1">
    <source>
        <dbReference type="ARBA" id="ARBA00022729"/>
    </source>
</evidence>
<dbReference type="Pfam" id="PF00754">
    <property type="entry name" value="F5_F8_type_C"/>
    <property type="match status" value="1"/>
</dbReference>
<dbReference type="GO" id="GO:0003993">
    <property type="term" value="F:acid phosphatase activity"/>
    <property type="evidence" value="ECO:0007669"/>
    <property type="project" value="InterPro"/>
</dbReference>
<dbReference type="SUPFAM" id="SSF49363">
    <property type="entry name" value="Purple acid phosphatase, N-terminal domain"/>
    <property type="match status" value="1"/>
</dbReference>
<dbReference type="AlphaFoldDB" id="A0A6L8V8X7"/>
<dbReference type="PANTHER" id="PTHR45867">
    <property type="entry name" value="PURPLE ACID PHOSPHATASE"/>
    <property type="match status" value="1"/>
</dbReference>
<dbReference type="InterPro" id="IPR013783">
    <property type="entry name" value="Ig-like_fold"/>
</dbReference>
<dbReference type="SUPFAM" id="SSF49265">
    <property type="entry name" value="Fibronectin type III"/>
    <property type="match status" value="1"/>
</dbReference>
<evidence type="ECO:0000256" key="2">
    <source>
        <dbReference type="SAM" id="SignalP"/>
    </source>
</evidence>
<gene>
    <name evidence="5" type="ORF">GQF01_27260</name>
</gene>
<protein>
    <submittedName>
        <fullName evidence="5">Uncharacterized protein</fullName>
    </submittedName>
</protein>
<dbReference type="Pfam" id="PF07691">
    <property type="entry name" value="PA14"/>
    <property type="match status" value="1"/>
</dbReference>
<dbReference type="InterPro" id="IPR008963">
    <property type="entry name" value="Purple_acid_Pase-like_N"/>
</dbReference>
<dbReference type="SUPFAM" id="SSF56988">
    <property type="entry name" value="Anthrax protective antigen"/>
    <property type="match status" value="1"/>
</dbReference>
<dbReference type="SMART" id="SM00758">
    <property type="entry name" value="PA14"/>
    <property type="match status" value="1"/>
</dbReference>
<dbReference type="InterPro" id="IPR004843">
    <property type="entry name" value="Calcineurin-like_PHP"/>
</dbReference>
<accession>A0A6L8V8X7</accession>
<dbReference type="InterPro" id="IPR000421">
    <property type="entry name" value="FA58C"/>
</dbReference>
<keyword evidence="6" id="KW-1185">Reference proteome</keyword>
<reference evidence="5 6" key="1">
    <citation type="submission" date="2019-12" db="EMBL/GenBank/DDBJ databases">
        <title>Paenibacillus sp. nov. sp. isolated from soil.</title>
        <authorList>
            <person name="Kim J."/>
            <person name="Jeong S.E."/>
            <person name="Jung H.S."/>
            <person name="Jeon C.O."/>
        </authorList>
    </citation>
    <scope>NUCLEOTIDE SEQUENCE [LARGE SCALE GENOMIC DNA]</scope>
    <source>
        <strain evidence="5 6">5J-6</strain>
    </source>
</reference>
<dbReference type="RefSeq" id="WP_161410132.1">
    <property type="nucleotide sequence ID" value="NZ_WTUZ01000036.1"/>
</dbReference>
<feature type="domain" description="F5/8 type C" evidence="3">
    <location>
        <begin position="28"/>
        <end position="189"/>
    </location>
</feature>
<feature type="domain" description="PA14" evidence="4">
    <location>
        <begin position="205"/>
        <end position="347"/>
    </location>
</feature>
<dbReference type="InterPro" id="IPR003961">
    <property type="entry name" value="FN3_dom"/>
</dbReference>
<dbReference type="GO" id="GO:0046872">
    <property type="term" value="F:metal ion binding"/>
    <property type="evidence" value="ECO:0007669"/>
    <property type="project" value="InterPro"/>
</dbReference>
<name>A0A6L8V8X7_9BACL</name>
<evidence type="ECO:0000313" key="6">
    <source>
        <dbReference type="Proteomes" id="UP000481087"/>
    </source>
</evidence>